<dbReference type="EMBL" id="JABUMX010000003">
    <property type="protein sequence ID" value="NTS32627.1"/>
    <property type="molecule type" value="Genomic_DNA"/>
</dbReference>
<reference evidence="1 2" key="1">
    <citation type="submission" date="2020-05" db="EMBL/GenBank/DDBJ databases">
        <authorList>
            <person name="Kim M.K."/>
        </authorList>
    </citation>
    <scope>NUCLEOTIDE SEQUENCE [LARGE SCALE GENOMIC DNA]</scope>
    <source>
        <strain evidence="1 2">BT25</strain>
    </source>
</reference>
<proteinExistence type="predicted"/>
<gene>
    <name evidence="1" type="ORF">HQ945_15320</name>
</gene>
<keyword evidence="2" id="KW-1185">Reference proteome</keyword>
<dbReference type="AlphaFoldDB" id="A0A849VWJ4"/>
<protein>
    <recommendedName>
        <fullName evidence="3">Co-chaperone DjlA N-terminal domain-containing protein</fullName>
    </recommendedName>
</protein>
<evidence type="ECO:0000313" key="1">
    <source>
        <dbReference type="EMBL" id="NTS32627.1"/>
    </source>
</evidence>
<organism evidence="1 2">
    <name type="scientific">Phyllobacterium pellucidum</name>
    <dbReference type="NCBI Taxonomy" id="2740464"/>
    <lineage>
        <taxon>Bacteria</taxon>
        <taxon>Pseudomonadati</taxon>
        <taxon>Pseudomonadota</taxon>
        <taxon>Alphaproteobacteria</taxon>
        <taxon>Hyphomicrobiales</taxon>
        <taxon>Phyllobacteriaceae</taxon>
        <taxon>Phyllobacterium</taxon>
    </lineage>
</organism>
<evidence type="ECO:0000313" key="2">
    <source>
        <dbReference type="Proteomes" id="UP000550508"/>
    </source>
</evidence>
<evidence type="ECO:0008006" key="3">
    <source>
        <dbReference type="Google" id="ProtNLM"/>
    </source>
</evidence>
<dbReference type="Proteomes" id="UP000550508">
    <property type="component" value="Unassembled WGS sequence"/>
</dbReference>
<comment type="caution">
    <text evidence="1">The sequence shown here is derived from an EMBL/GenBank/DDBJ whole genome shotgun (WGS) entry which is preliminary data.</text>
</comment>
<sequence>MHIVLLVLGLLGGGVFWWYRLMFLGRAASDIADEAGRIRGHFRRRKIRMQAENSPLTAINDPVHAAATIILAIVSEDEMIDDRHTGAVRKVLLKVTNSLQVDEAVIYARWACDQIGDTVRVIEKTTPFINQRLSEVEKCELLDMLEETAAAVPPTQHYKQRVRKLRQRLGFQVN</sequence>
<name>A0A849VWJ4_9HYPH</name>
<accession>A0A849VWJ4</accession>